<dbReference type="PANTHER" id="PTHR13021">
    <property type="entry name" value="PRE-MRNA-SPLICING FACTOR ISY1"/>
    <property type="match status" value="1"/>
</dbReference>
<name>R9P6E3_PSEHS</name>
<comment type="subcellular location">
    <subcellularLocation>
        <location evidence="1">Nucleus</location>
    </subcellularLocation>
</comment>
<sequence length="351" mass="39858">MARNQEKAQSMLYRFREAQASSLGLSTKPQPRPRLASSVTSLKECEKWRSDVIREISRKVSKIQDFGLTDYEVRDLNDEINKLLREKHHWENQILSLGGANYKRSVPSMLGGDAGAAVGRGGYKYFGRAKDLPGVKELFTSREEDEEGRRREERFERFRNLPPSYYGDEDEDDGVLLDEEGKAEEAEWNERFLQVVTGLRNDIRRRNQEDEEMDISDDDDQSIGGIEVPQIPRPSPKPWKETMQAVEASFSTAYVQPESSQAADTETSNKRSPTDDDAHSDAKRRKNEQGQPVTTADQSPQQSQPAATPSMAYSIFTAEDLQPPTVPDRTAIEKIILQAKKKQLRKEYIGA</sequence>
<dbReference type="OrthoDB" id="1739576at2759"/>
<dbReference type="RefSeq" id="XP_012190508.1">
    <property type="nucleotide sequence ID" value="XM_012335118.1"/>
</dbReference>
<proteinExistence type="inferred from homology"/>
<dbReference type="GO" id="GO:0000350">
    <property type="term" value="P:generation of catalytic spliceosome for second transesterification step"/>
    <property type="evidence" value="ECO:0007669"/>
    <property type="project" value="InterPro"/>
</dbReference>
<feature type="region of interest" description="Disordered" evidence="7">
    <location>
        <begin position="207"/>
        <end position="325"/>
    </location>
</feature>
<protein>
    <submittedName>
        <fullName evidence="8">Arg-6 protein, mitochondrial</fullName>
    </submittedName>
</protein>
<dbReference type="EMBL" id="DF238808">
    <property type="protein sequence ID" value="GAC96921.1"/>
    <property type="molecule type" value="Genomic_DNA"/>
</dbReference>
<dbReference type="FunFam" id="1.10.287.660:FF:000001">
    <property type="entry name" value="pre-mRNA-splicing factor ISY1 homolog"/>
    <property type="match status" value="1"/>
</dbReference>
<dbReference type="GeneID" id="24109787"/>
<dbReference type="InterPro" id="IPR029012">
    <property type="entry name" value="Helix_hairpin_bin_sf"/>
</dbReference>
<dbReference type="STRING" id="1305764.R9P6E3"/>
<dbReference type="eggNOG" id="KOG3068">
    <property type="taxonomic scope" value="Eukaryota"/>
</dbReference>
<feature type="compositionally biased region" description="Basic and acidic residues" evidence="7">
    <location>
        <begin position="267"/>
        <end position="281"/>
    </location>
</feature>
<dbReference type="AlphaFoldDB" id="R9P6E3"/>
<dbReference type="HOGENOM" id="CLU_043453_0_1_1"/>
<evidence type="ECO:0000256" key="3">
    <source>
        <dbReference type="ARBA" id="ARBA00022664"/>
    </source>
</evidence>
<evidence type="ECO:0000256" key="6">
    <source>
        <dbReference type="ARBA" id="ARBA00023242"/>
    </source>
</evidence>
<evidence type="ECO:0000313" key="9">
    <source>
        <dbReference type="Proteomes" id="UP000014071"/>
    </source>
</evidence>
<keyword evidence="4" id="KW-0747">Spliceosome</keyword>
<accession>R9P6E3</accession>
<dbReference type="InterPro" id="IPR037200">
    <property type="entry name" value="Isy1_sf"/>
</dbReference>
<comment type="similarity">
    <text evidence="2">Belongs to the ISY1 family.</text>
</comment>
<feature type="compositionally biased region" description="Low complexity" evidence="7">
    <location>
        <begin position="294"/>
        <end position="310"/>
    </location>
</feature>
<keyword evidence="9" id="KW-1185">Reference proteome</keyword>
<keyword evidence="5" id="KW-0508">mRNA splicing</keyword>
<evidence type="ECO:0000256" key="7">
    <source>
        <dbReference type="SAM" id="MobiDB-lite"/>
    </source>
</evidence>
<evidence type="ECO:0000256" key="1">
    <source>
        <dbReference type="ARBA" id="ARBA00004123"/>
    </source>
</evidence>
<dbReference type="GO" id="GO:0000974">
    <property type="term" value="C:Prp19 complex"/>
    <property type="evidence" value="ECO:0007669"/>
    <property type="project" value="UniProtKB-ARBA"/>
</dbReference>
<keyword evidence="3" id="KW-0507">mRNA processing</keyword>
<feature type="compositionally biased region" description="Polar residues" evidence="7">
    <location>
        <begin position="249"/>
        <end position="266"/>
    </location>
</feature>
<dbReference type="InterPro" id="IPR009360">
    <property type="entry name" value="Isy1"/>
</dbReference>
<dbReference type="Pfam" id="PF06246">
    <property type="entry name" value="Isy1"/>
    <property type="match status" value="1"/>
</dbReference>
<reference evidence="9" key="1">
    <citation type="journal article" date="2013" name="Genome Announc.">
        <title>Draft genome sequence of the basidiomycetous yeast-like fungus Pseudozyma hubeiensis SY62, which produces an abundant amount of the biosurfactant mannosylerythritol lipids.</title>
        <authorList>
            <person name="Konishi M."/>
            <person name="Hatada Y."/>
            <person name="Horiuchi J."/>
        </authorList>
    </citation>
    <scope>NUCLEOTIDE SEQUENCE [LARGE SCALE GENOMIC DNA]</scope>
    <source>
        <strain evidence="9">SY62</strain>
    </source>
</reference>
<dbReference type="Proteomes" id="UP000014071">
    <property type="component" value="Unassembled WGS sequence"/>
</dbReference>
<evidence type="ECO:0000256" key="5">
    <source>
        <dbReference type="ARBA" id="ARBA00023187"/>
    </source>
</evidence>
<keyword evidence="6" id="KW-0539">Nucleus</keyword>
<dbReference type="GO" id="GO:0071014">
    <property type="term" value="C:post-mRNA release spliceosomal complex"/>
    <property type="evidence" value="ECO:0007669"/>
    <property type="project" value="UniProtKB-ARBA"/>
</dbReference>
<dbReference type="SUPFAM" id="SSF140102">
    <property type="entry name" value="ISY1 domain-like"/>
    <property type="match status" value="1"/>
</dbReference>
<evidence type="ECO:0000256" key="4">
    <source>
        <dbReference type="ARBA" id="ARBA00022728"/>
    </source>
</evidence>
<evidence type="ECO:0000256" key="2">
    <source>
        <dbReference type="ARBA" id="ARBA00007002"/>
    </source>
</evidence>
<dbReference type="Gene3D" id="1.10.287.660">
    <property type="entry name" value="Helix hairpin bin"/>
    <property type="match status" value="1"/>
</dbReference>
<gene>
    <name evidence="8" type="ORF">PHSY_004505</name>
</gene>
<evidence type="ECO:0000313" key="8">
    <source>
        <dbReference type="EMBL" id="GAC96921.1"/>
    </source>
</evidence>
<feature type="compositionally biased region" description="Acidic residues" evidence="7">
    <location>
        <begin position="209"/>
        <end position="221"/>
    </location>
</feature>
<organism evidence="8 9">
    <name type="scientific">Pseudozyma hubeiensis (strain SY62)</name>
    <name type="common">Yeast</name>
    <dbReference type="NCBI Taxonomy" id="1305764"/>
    <lineage>
        <taxon>Eukaryota</taxon>
        <taxon>Fungi</taxon>
        <taxon>Dikarya</taxon>
        <taxon>Basidiomycota</taxon>
        <taxon>Ustilaginomycotina</taxon>
        <taxon>Ustilaginomycetes</taxon>
        <taxon>Ustilaginales</taxon>
        <taxon>Ustilaginaceae</taxon>
        <taxon>Pseudozyma</taxon>
    </lineage>
</organism>